<evidence type="ECO:0000256" key="1">
    <source>
        <dbReference type="SAM" id="MobiDB-lite"/>
    </source>
</evidence>
<gene>
    <name evidence="2" type="ORF">CNECB9_1740011</name>
</gene>
<protein>
    <submittedName>
        <fullName evidence="2">Uncharacterized protein</fullName>
    </submittedName>
</protein>
<dbReference type="EMBL" id="FMSH01000084">
    <property type="protein sequence ID" value="SCU74376.1"/>
    <property type="molecule type" value="Genomic_DNA"/>
</dbReference>
<evidence type="ECO:0000313" key="2">
    <source>
        <dbReference type="EMBL" id="SCU74376.1"/>
    </source>
</evidence>
<sequence>MALFNPAWFDEKRPSHRHAPGWRGNYGFWAGEMSGRALETGLCGNSMPKSASRHPDPASAATGPWKPSPEGLPAAA</sequence>
<proteinExistence type="predicted"/>
<name>A0A1K0J8Z0_CUPNE</name>
<dbReference type="AlphaFoldDB" id="A0A1K0J8Z0"/>
<accession>A0A1K0J8Z0</accession>
<organism evidence="2">
    <name type="scientific">Cupriavidus necator</name>
    <name type="common">Alcaligenes eutrophus</name>
    <name type="synonym">Ralstonia eutropha</name>
    <dbReference type="NCBI Taxonomy" id="106590"/>
    <lineage>
        <taxon>Bacteria</taxon>
        <taxon>Pseudomonadati</taxon>
        <taxon>Pseudomonadota</taxon>
        <taxon>Betaproteobacteria</taxon>
        <taxon>Burkholderiales</taxon>
        <taxon>Burkholderiaceae</taxon>
        <taxon>Cupriavidus</taxon>
    </lineage>
</organism>
<feature type="region of interest" description="Disordered" evidence="1">
    <location>
        <begin position="40"/>
        <end position="76"/>
    </location>
</feature>
<reference evidence="2" key="1">
    <citation type="submission" date="2016-09" db="EMBL/GenBank/DDBJ databases">
        <authorList>
            <person name="Capua I."/>
            <person name="De Benedictis P."/>
            <person name="Joannis T."/>
            <person name="Lombin L.H."/>
            <person name="Cattoli G."/>
        </authorList>
    </citation>
    <scope>NUCLEOTIDE SEQUENCE</scope>
    <source>
        <strain evidence="2">B9</strain>
    </source>
</reference>